<evidence type="ECO:0000313" key="12">
    <source>
        <dbReference type="Proteomes" id="UP000242850"/>
    </source>
</evidence>
<keyword evidence="5 9" id="KW-0408">Iron</keyword>
<evidence type="ECO:0000256" key="6">
    <source>
        <dbReference type="ARBA" id="ARBA00023014"/>
    </source>
</evidence>
<dbReference type="InterPro" id="IPR011604">
    <property type="entry name" value="PDDEXK-like_dom_sf"/>
</dbReference>
<accession>A0A1H5UNX7</accession>
<dbReference type="NCBIfam" id="TIGR00372">
    <property type="entry name" value="cas4"/>
    <property type="match status" value="1"/>
</dbReference>
<dbReference type="GO" id="GO:0051536">
    <property type="term" value="F:iron-sulfur cluster binding"/>
    <property type="evidence" value="ECO:0007669"/>
    <property type="project" value="UniProtKB-KW"/>
</dbReference>
<dbReference type="AlphaFoldDB" id="A0A1H5UNX7"/>
<keyword evidence="12" id="KW-1185">Reference proteome</keyword>
<keyword evidence="3 9" id="KW-0378">Hydrolase</keyword>
<keyword evidence="7 9" id="KW-0051">Antiviral defense</keyword>
<dbReference type="PANTHER" id="PTHR37168:SF1">
    <property type="entry name" value="CRISPR-ASSOCIATED EXONUCLEASE CAS4"/>
    <property type="match status" value="1"/>
</dbReference>
<name>A0A1H5UNX7_9CLOT</name>
<dbReference type="GO" id="GO:0051607">
    <property type="term" value="P:defense response to virus"/>
    <property type="evidence" value="ECO:0007669"/>
    <property type="project" value="UniProtKB-KW"/>
</dbReference>
<evidence type="ECO:0000256" key="7">
    <source>
        <dbReference type="ARBA" id="ARBA00023118"/>
    </source>
</evidence>
<keyword evidence="1 9" id="KW-0540">Nuclease</keyword>
<comment type="similarity">
    <text evidence="9">Belongs to the CRISPR-associated exonuclease Cas4 family.</text>
</comment>
<reference evidence="12" key="1">
    <citation type="submission" date="2016-10" db="EMBL/GenBank/DDBJ databases">
        <authorList>
            <person name="Varghese N."/>
            <person name="Submissions S."/>
        </authorList>
    </citation>
    <scope>NUCLEOTIDE SEQUENCE [LARGE SCALE GENOMIC DNA]</scope>
    <source>
        <strain evidence="12">DSM 5463</strain>
    </source>
</reference>
<protein>
    <recommendedName>
        <fullName evidence="9">CRISPR-associated exonuclease Cas4</fullName>
        <ecNumber evidence="9">3.1.12.1</ecNumber>
    </recommendedName>
</protein>
<keyword evidence="6 9" id="KW-0411">Iron-sulfur</keyword>
<evidence type="ECO:0000256" key="4">
    <source>
        <dbReference type="ARBA" id="ARBA00022839"/>
    </source>
</evidence>
<dbReference type="PANTHER" id="PTHR37168">
    <property type="entry name" value="CRISPR-ASSOCIATED EXONUCLEASE CAS4"/>
    <property type="match status" value="1"/>
</dbReference>
<dbReference type="InterPro" id="IPR013343">
    <property type="entry name" value="CRISPR-assoc_prot_Cas4"/>
</dbReference>
<comment type="cofactor">
    <cofactor evidence="9">
        <name>iron-sulfur cluster</name>
        <dbReference type="ChEBI" id="CHEBI:30408"/>
    </cofactor>
</comment>
<evidence type="ECO:0000256" key="8">
    <source>
        <dbReference type="ARBA" id="ARBA00023211"/>
    </source>
</evidence>
<evidence type="ECO:0000256" key="5">
    <source>
        <dbReference type="ARBA" id="ARBA00023004"/>
    </source>
</evidence>
<gene>
    <name evidence="11" type="ORF">SAMN05660865_00958</name>
</gene>
<keyword evidence="8 9" id="KW-0464">Manganese</keyword>
<dbReference type="Proteomes" id="UP000242850">
    <property type="component" value="Unassembled WGS sequence"/>
</dbReference>
<evidence type="ECO:0000256" key="9">
    <source>
        <dbReference type="RuleBase" id="RU365022"/>
    </source>
</evidence>
<evidence type="ECO:0000256" key="1">
    <source>
        <dbReference type="ARBA" id="ARBA00022722"/>
    </source>
</evidence>
<dbReference type="GO" id="GO:0004527">
    <property type="term" value="F:exonuclease activity"/>
    <property type="evidence" value="ECO:0007669"/>
    <property type="project" value="UniProtKB-KW"/>
</dbReference>
<dbReference type="RefSeq" id="WP_103895935.1">
    <property type="nucleotide sequence ID" value="NZ_FNUK01000010.1"/>
</dbReference>
<feature type="domain" description="DUF83" evidence="10">
    <location>
        <begin position="11"/>
        <end position="167"/>
    </location>
</feature>
<dbReference type="Gene3D" id="3.90.320.10">
    <property type="match status" value="1"/>
</dbReference>
<evidence type="ECO:0000313" key="11">
    <source>
        <dbReference type="EMBL" id="SEF76772.1"/>
    </source>
</evidence>
<dbReference type="InterPro" id="IPR022765">
    <property type="entry name" value="Dna2/Cas4_DUF83"/>
</dbReference>
<evidence type="ECO:0000256" key="3">
    <source>
        <dbReference type="ARBA" id="ARBA00022801"/>
    </source>
</evidence>
<comment type="cofactor">
    <cofactor evidence="9">
        <name>Mg(2+)</name>
        <dbReference type="ChEBI" id="CHEBI:18420"/>
    </cofactor>
    <cofactor evidence="9">
        <name>Mn(2+)</name>
        <dbReference type="ChEBI" id="CHEBI:29035"/>
    </cofactor>
    <text evidence="9">Mg(2+) or Mn(2+) required for ssDNA cleavage activity.</text>
</comment>
<dbReference type="EMBL" id="FNUK01000010">
    <property type="protein sequence ID" value="SEF76772.1"/>
    <property type="molecule type" value="Genomic_DNA"/>
</dbReference>
<keyword evidence="4 9" id="KW-0269">Exonuclease</keyword>
<organism evidence="11 12">
    <name type="scientific">Caloramator fervidus</name>
    <dbReference type="NCBI Taxonomy" id="29344"/>
    <lineage>
        <taxon>Bacteria</taxon>
        <taxon>Bacillati</taxon>
        <taxon>Bacillota</taxon>
        <taxon>Clostridia</taxon>
        <taxon>Eubacteriales</taxon>
        <taxon>Clostridiaceae</taxon>
        <taxon>Caloramator</taxon>
    </lineage>
</organism>
<dbReference type="EC" id="3.1.12.1" evidence="9"/>
<dbReference type="Pfam" id="PF01930">
    <property type="entry name" value="Cas_Cas4"/>
    <property type="match status" value="1"/>
</dbReference>
<dbReference type="OrthoDB" id="9794720at2"/>
<comment type="function">
    <text evidence="9">CRISPR (clustered regularly interspaced short palindromic repeat) is an adaptive immune system that provides protection against mobile genetic elements (viruses, transposable elements and conjugative plasmids). CRISPR clusters contain sequences complementary to antecedent mobile elements and target invading nucleic acids. CRISPR clusters are transcribed and processed into CRISPR RNA (crRNA).</text>
</comment>
<dbReference type="GO" id="GO:0046872">
    <property type="term" value="F:metal ion binding"/>
    <property type="evidence" value="ECO:0007669"/>
    <property type="project" value="UniProtKB-KW"/>
</dbReference>
<keyword evidence="2 9" id="KW-0479">Metal-binding</keyword>
<proteinExistence type="inferred from homology"/>
<evidence type="ECO:0000256" key="2">
    <source>
        <dbReference type="ARBA" id="ARBA00022723"/>
    </source>
</evidence>
<evidence type="ECO:0000259" key="10">
    <source>
        <dbReference type="Pfam" id="PF01930"/>
    </source>
</evidence>
<sequence>MEFNLEDFKVQGIKVNYYYVCKRKLWLFSKGITMEDKSDRVLQGKLLHESSYPRIETREIMVDDILKIDIVEDEYVREVKITSKMPLADRMQLLYYLYYLKNMGIEKVGVINYVKEKRREFIKLDVEAEREIKRALKDIKDILELERPPKLEKLPYCKKCSYYELCYSGEVD</sequence>